<sequence>MDALTDRVPPNQCTIGTSTDPNCCWGGKVGQDACFRQAKSQSCRDPNEKRNFCANVGIPRSKCGRNACEDPDNCPY</sequence>
<keyword evidence="2" id="KW-1185">Reference proteome</keyword>
<evidence type="ECO:0000313" key="1">
    <source>
        <dbReference type="EMBL" id="KAL1640205.1"/>
    </source>
</evidence>
<evidence type="ECO:0000313" key="2">
    <source>
        <dbReference type="Proteomes" id="UP001521184"/>
    </source>
</evidence>
<name>A0ABR3TL63_9PEZI</name>
<comment type="caution">
    <text evidence="1">The sequence shown here is derived from an EMBL/GenBank/DDBJ whole genome shotgun (WGS) entry which is preliminary data.</text>
</comment>
<dbReference type="EMBL" id="JAKEKT020000053">
    <property type="protein sequence ID" value="KAL1640205.1"/>
    <property type="molecule type" value="Genomic_DNA"/>
</dbReference>
<gene>
    <name evidence="1" type="ORF">SLS58_007156</name>
</gene>
<accession>A0ABR3TL63</accession>
<reference evidence="1 2" key="1">
    <citation type="journal article" date="2023" name="Plant Dis.">
        <title>First Report of Diplodia intermedia Causing Canker and Dieback Diseases on Apple Trees in Canada.</title>
        <authorList>
            <person name="Ellouze W."/>
            <person name="Ilyukhin E."/>
            <person name="Sulman M."/>
            <person name="Ali S."/>
        </authorList>
    </citation>
    <scope>NUCLEOTIDE SEQUENCE [LARGE SCALE GENOMIC DNA]</scope>
    <source>
        <strain evidence="1 2">M45-28</strain>
    </source>
</reference>
<organism evidence="1 2">
    <name type="scientific">Diplodia intermedia</name>
    <dbReference type="NCBI Taxonomy" id="856260"/>
    <lineage>
        <taxon>Eukaryota</taxon>
        <taxon>Fungi</taxon>
        <taxon>Dikarya</taxon>
        <taxon>Ascomycota</taxon>
        <taxon>Pezizomycotina</taxon>
        <taxon>Dothideomycetes</taxon>
        <taxon>Dothideomycetes incertae sedis</taxon>
        <taxon>Botryosphaeriales</taxon>
        <taxon>Botryosphaeriaceae</taxon>
        <taxon>Diplodia</taxon>
    </lineage>
</organism>
<dbReference type="Proteomes" id="UP001521184">
    <property type="component" value="Unassembled WGS sequence"/>
</dbReference>
<proteinExistence type="predicted"/>
<protein>
    <submittedName>
        <fullName evidence="1">Uncharacterized protein</fullName>
    </submittedName>
</protein>